<evidence type="ECO:0000256" key="1">
    <source>
        <dbReference type="ARBA" id="ARBA00001231"/>
    </source>
</evidence>
<keyword evidence="4" id="KW-0378">Hydrolase</keyword>
<dbReference type="InterPro" id="IPR001764">
    <property type="entry name" value="Glyco_hydro_3_N"/>
</dbReference>
<evidence type="ECO:0000256" key="4">
    <source>
        <dbReference type="ARBA" id="ARBA00022801"/>
    </source>
</evidence>
<evidence type="ECO:0000256" key="2">
    <source>
        <dbReference type="ARBA" id="ARBA00005336"/>
    </source>
</evidence>
<gene>
    <name evidence="7" type="ORF">RC74_15685</name>
</gene>
<dbReference type="InterPro" id="IPR017853">
    <property type="entry name" value="GH"/>
</dbReference>
<evidence type="ECO:0000313" key="8">
    <source>
        <dbReference type="Proteomes" id="UP000070371"/>
    </source>
</evidence>
<dbReference type="RefSeq" id="WP_039002203.1">
    <property type="nucleotide sequence ID" value="NZ_CP014327.1"/>
</dbReference>
<dbReference type="EC" id="3.2.1.52" evidence="3"/>
<feature type="domain" description="Glycoside hydrolase family 3 N-terminal" evidence="6">
    <location>
        <begin position="38"/>
        <end position="298"/>
    </location>
</feature>
<keyword evidence="5" id="KW-0326">Glycosidase</keyword>
<dbReference type="NCBIfam" id="NF003740">
    <property type="entry name" value="PRK05337.1"/>
    <property type="match status" value="1"/>
</dbReference>
<accession>A0A126V2H1</accession>
<dbReference type="Pfam" id="PF00933">
    <property type="entry name" value="Glyco_hydro_3"/>
    <property type="match status" value="1"/>
</dbReference>
<dbReference type="InterPro" id="IPR036962">
    <property type="entry name" value="Glyco_hydro_3_N_sf"/>
</dbReference>
<dbReference type="KEGG" id="hat:RC74_15685"/>
<dbReference type="PANTHER" id="PTHR30480:SF13">
    <property type="entry name" value="BETA-HEXOSAMINIDASE"/>
    <property type="match status" value="1"/>
</dbReference>
<comment type="similarity">
    <text evidence="2">Belongs to the glycosyl hydrolase 3 family.</text>
</comment>
<dbReference type="GO" id="GO:0005975">
    <property type="term" value="P:carbohydrate metabolic process"/>
    <property type="evidence" value="ECO:0007669"/>
    <property type="project" value="InterPro"/>
</dbReference>
<sequence>MSENTAIQTATSAVIFGCSGPELLRAESDFFARIKPFGFILFARNIESPEQLLKLTSDLRNSVGCDAPILIDQEGGRVARMREPHWREWLPALDEVAISSDPERSMYLRSRIMAQELLAVGIDANCAPVLDLVRPETHGVLANRCYGETPEMVVKIGRAVATGLRDGGVFPVAKHMPGHGRASVDSHKDLPRTDATTELLAAHDFAPFKALNDLPMAMSAHVVYEAYDTVPATTSQKMIRLIRKDIGFSGLLMSDDLSMEALSGTPATRAAACREAGIDVVLHCNGILSEMEAVAEAAGPLTDVAKIRAQNALATRRAPDDADISILEAEHRALLSGAGRV</sequence>
<proteinExistence type="inferred from homology"/>
<dbReference type="PROSITE" id="PS00775">
    <property type="entry name" value="GLYCOSYL_HYDROL_F3"/>
    <property type="match status" value="1"/>
</dbReference>
<comment type="catalytic activity">
    <reaction evidence="1">
        <text>Hydrolysis of terminal non-reducing N-acetyl-D-hexosamine residues in N-acetyl-beta-D-hexosaminides.</text>
        <dbReference type="EC" id="3.2.1.52"/>
    </reaction>
</comment>
<dbReference type="GO" id="GO:0004563">
    <property type="term" value="F:beta-N-acetylhexosaminidase activity"/>
    <property type="evidence" value="ECO:0007669"/>
    <property type="project" value="UniProtKB-EC"/>
</dbReference>
<dbReference type="OrthoDB" id="9786661at2"/>
<dbReference type="PANTHER" id="PTHR30480">
    <property type="entry name" value="BETA-HEXOSAMINIDASE-RELATED"/>
    <property type="match status" value="1"/>
</dbReference>
<evidence type="ECO:0000256" key="5">
    <source>
        <dbReference type="ARBA" id="ARBA00023295"/>
    </source>
</evidence>
<dbReference type="EMBL" id="CP014327">
    <property type="protein sequence ID" value="AML52521.1"/>
    <property type="molecule type" value="Genomic_DNA"/>
</dbReference>
<dbReference type="GO" id="GO:0009254">
    <property type="term" value="P:peptidoglycan turnover"/>
    <property type="evidence" value="ECO:0007669"/>
    <property type="project" value="TreeGrafter"/>
</dbReference>
<name>A0A126V2H1_9RHOB</name>
<dbReference type="InterPro" id="IPR050226">
    <property type="entry name" value="NagZ_Beta-hexosaminidase"/>
</dbReference>
<evidence type="ECO:0000259" key="6">
    <source>
        <dbReference type="Pfam" id="PF00933"/>
    </source>
</evidence>
<evidence type="ECO:0000256" key="3">
    <source>
        <dbReference type="ARBA" id="ARBA00012663"/>
    </source>
</evidence>
<keyword evidence="8" id="KW-1185">Reference proteome</keyword>
<dbReference type="SUPFAM" id="SSF51445">
    <property type="entry name" value="(Trans)glycosidases"/>
    <property type="match status" value="1"/>
</dbReference>
<dbReference type="Gene3D" id="3.20.20.300">
    <property type="entry name" value="Glycoside hydrolase, family 3, N-terminal domain"/>
    <property type="match status" value="1"/>
</dbReference>
<protein>
    <recommendedName>
        <fullName evidence="3">beta-N-acetylhexosaminidase</fullName>
        <ecNumber evidence="3">3.2.1.52</ecNumber>
    </recommendedName>
</protein>
<dbReference type="Proteomes" id="UP000070371">
    <property type="component" value="Chromosome"/>
</dbReference>
<dbReference type="STRING" id="1579316.RC74_15685"/>
<organism evidence="7 8">
    <name type="scientific">Falsihalocynthiibacter arcticus</name>
    <dbReference type="NCBI Taxonomy" id="1579316"/>
    <lineage>
        <taxon>Bacteria</taxon>
        <taxon>Pseudomonadati</taxon>
        <taxon>Pseudomonadota</taxon>
        <taxon>Alphaproteobacteria</taxon>
        <taxon>Rhodobacterales</taxon>
        <taxon>Roseobacteraceae</taxon>
        <taxon>Falsihalocynthiibacter</taxon>
    </lineage>
</organism>
<evidence type="ECO:0000313" key="7">
    <source>
        <dbReference type="EMBL" id="AML52521.1"/>
    </source>
</evidence>
<reference evidence="7 8" key="1">
    <citation type="submission" date="2016-02" db="EMBL/GenBank/DDBJ databases">
        <title>Complete genome sequence of Halocynthiibacter arcticus PAMC 20958t from arctic marine sediment.</title>
        <authorList>
            <person name="Lee Y.M."/>
            <person name="Baek K."/>
            <person name="Lee H.K."/>
            <person name="Shin S.C."/>
        </authorList>
    </citation>
    <scope>NUCLEOTIDE SEQUENCE [LARGE SCALE GENOMIC DNA]</scope>
    <source>
        <strain evidence="7">PAMC 20958</strain>
    </source>
</reference>
<dbReference type="InterPro" id="IPR019800">
    <property type="entry name" value="Glyco_hydro_3_AS"/>
</dbReference>
<dbReference type="AlphaFoldDB" id="A0A126V2H1"/>